<dbReference type="SUPFAM" id="SSF52402">
    <property type="entry name" value="Adenine nucleotide alpha hydrolases-like"/>
    <property type="match status" value="2"/>
</dbReference>
<reference evidence="4" key="1">
    <citation type="journal article" date="2019" name="Int. J. Syst. Evol. Microbiol.">
        <title>The Global Catalogue of Microorganisms (GCM) 10K type strain sequencing project: providing services to taxonomists for standard genome sequencing and annotation.</title>
        <authorList>
            <consortium name="The Broad Institute Genomics Platform"/>
            <consortium name="The Broad Institute Genome Sequencing Center for Infectious Disease"/>
            <person name="Wu L."/>
            <person name="Ma J."/>
        </authorList>
    </citation>
    <scope>NUCLEOTIDE SEQUENCE [LARGE SCALE GENOMIC DNA]</scope>
    <source>
        <strain evidence="4">JCM 18532</strain>
    </source>
</reference>
<sequence>MLDSTPRKILVGVTGDQDIRAALAFAAGEARRRGTGVHLVHAVHPVHMAPDGATVTVEDHAVRKLGRKALADASLALEHELGEDLPVSTELVRGTAPHVLVDIAQHACLVVLQHQRMGKPMLVPSLSTTNPVAALSPVPVVAVPAEWAETADRRGVTVGVDDPDRSREIVRAALEEARRRGTSVRLLHAWHYSTAYDDLVFEGDAGRRHEAEQAEGLTAGLEAMLARYRDVQTEVVVVHARAADALVDESHRAALLVVGRHRHAIPLGPHLGSVARATLRHATCPVLVVDPVRAATQQPAVATSTTSVGSGGGS</sequence>
<dbReference type="InterPro" id="IPR014729">
    <property type="entry name" value="Rossmann-like_a/b/a_fold"/>
</dbReference>
<dbReference type="EMBL" id="BAABKN010000019">
    <property type="protein sequence ID" value="GAA4744022.1"/>
    <property type="molecule type" value="Genomic_DNA"/>
</dbReference>
<dbReference type="Pfam" id="PF00582">
    <property type="entry name" value="Usp"/>
    <property type="match status" value="2"/>
</dbReference>
<dbReference type="PRINTS" id="PR01438">
    <property type="entry name" value="UNVRSLSTRESS"/>
</dbReference>
<protein>
    <submittedName>
        <fullName evidence="3">Universal stress protein</fullName>
    </submittedName>
</protein>
<dbReference type="PANTHER" id="PTHR46268">
    <property type="entry name" value="STRESS RESPONSE PROTEIN NHAX"/>
    <property type="match status" value="1"/>
</dbReference>
<comment type="similarity">
    <text evidence="1">Belongs to the universal stress protein A family.</text>
</comment>
<evidence type="ECO:0000313" key="4">
    <source>
        <dbReference type="Proteomes" id="UP001499882"/>
    </source>
</evidence>
<evidence type="ECO:0000256" key="1">
    <source>
        <dbReference type="ARBA" id="ARBA00008791"/>
    </source>
</evidence>
<dbReference type="PANTHER" id="PTHR46268:SF6">
    <property type="entry name" value="UNIVERSAL STRESS PROTEIN UP12"/>
    <property type="match status" value="1"/>
</dbReference>
<accession>A0ABP8Z1V1</accession>
<evidence type="ECO:0000259" key="2">
    <source>
        <dbReference type="Pfam" id="PF00582"/>
    </source>
</evidence>
<dbReference type="Gene3D" id="3.40.50.620">
    <property type="entry name" value="HUPs"/>
    <property type="match status" value="2"/>
</dbReference>
<keyword evidence="4" id="KW-1185">Reference proteome</keyword>
<evidence type="ECO:0000313" key="3">
    <source>
        <dbReference type="EMBL" id="GAA4744022.1"/>
    </source>
</evidence>
<proteinExistence type="inferred from homology"/>
<dbReference type="Proteomes" id="UP001499882">
    <property type="component" value="Unassembled WGS sequence"/>
</dbReference>
<gene>
    <name evidence="3" type="ORF">GCM10023350_30920</name>
</gene>
<dbReference type="InterPro" id="IPR006016">
    <property type="entry name" value="UspA"/>
</dbReference>
<organism evidence="3 4">
    <name type="scientific">Nocardioides endophyticus</name>
    <dbReference type="NCBI Taxonomy" id="1353775"/>
    <lineage>
        <taxon>Bacteria</taxon>
        <taxon>Bacillati</taxon>
        <taxon>Actinomycetota</taxon>
        <taxon>Actinomycetes</taxon>
        <taxon>Propionibacteriales</taxon>
        <taxon>Nocardioidaceae</taxon>
        <taxon>Nocardioides</taxon>
    </lineage>
</organism>
<dbReference type="InterPro" id="IPR006015">
    <property type="entry name" value="Universal_stress_UspA"/>
</dbReference>
<comment type="caution">
    <text evidence="3">The sequence shown here is derived from an EMBL/GenBank/DDBJ whole genome shotgun (WGS) entry which is preliminary data.</text>
</comment>
<feature type="domain" description="UspA" evidence="2">
    <location>
        <begin position="7"/>
        <end position="144"/>
    </location>
</feature>
<name>A0ABP8Z1V1_9ACTN</name>
<dbReference type="RefSeq" id="WP_345527716.1">
    <property type="nucleotide sequence ID" value="NZ_BAABKN010000019.1"/>
</dbReference>
<feature type="domain" description="UspA" evidence="2">
    <location>
        <begin position="156"/>
        <end position="289"/>
    </location>
</feature>